<accession>A0AAV3Q5B5</accession>
<proteinExistence type="predicted"/>
<comment type="caution">
    <text evidence="1">The sequence shown here is derived from an EMBL/GenBank/DDBJ whole genome shotgun (WGS) entry which is preliminary data.</text>
</comment>
<organism evidence="1 2">
    <name type="scientific">Lithospermum erythrorhizon</name>
    <name type="common">Purple gromwell</name>
    <name type="synonym">Lithospermum officinale var. erythrorhizon</name>
    <dbReference type="NCBI Taxonomy" id="34254"/>
    <lineage>
        <taxon>Eukaryota</taxon>
        <taxon>Viridiplantae</taxon>
        <taxon>Streptophyta</taxon>
        <taxon>Embryophyta</taxon>
        <taxon>Tracheophyta</taxon>
        <taxon>Spermatophyta</taxon>
        <taxon>Magnoliopsida</taxon>
        <taxon>eudicotyledons</taxon>
        <taxon>Gunneridae</taxon>
        <taxon>Pentapetalae</taxon>
        <taxon>asterids</taxon>
        <taxon>lamiids</taxon>
        <taxon>Boraginales</taxon>
        <taxon>Boraginaceae</taxon>
        <taxon>Boraginoideae</taxon>
        <taxon>Lithospermeae</taxon>
        <taxon>Lithospermum</taxon>
    </lineage>
</organism>
<keyword evidence="2" id="KW-1185">Reference proteome</keyword>
<evidence type="ECO:0000313" key="1">
    <source>
        <dbReference type="EMBL" id="GAA0157653.1"/>
    </source>
</evidence>
<sequence>MVARWAVFKGVARDFAVRCEMFRGVGKRLQFGYWKMIKGRGVQVRWFGLRFEVELVEGRRHLTRRGAAMFSGGGPTVAWGGGENRKRREG</sequence>
<reference evidence="1 2" key="1">
    <citation type="submission" date="2024-01" db="EMBL/GenBank/DDBJ databases">
        <title>The complete chloroplast genome sequence of Lithospermum erythrorhizon: insights into the phylogenetic relationship among Boraginaceae species and the maternal lineages of purple gromwells.</title>
        <authorList>
            <person name="Okada T."/>
            <person name="Watanabe K."/>
        </authorList>
    </citation>
    <scope>NUCLEOTIDE SEQUENCE [LARGE SCALE GENOMIC DNA]</scope>
</reference>
<dbReference type="EMBL" id="BAABME010003153">
    <property type="protein sequence ID" value="GAA0157653.1"/>
    <property type="molecule type" value="Genomic_DNA"/>
</dbReference>
<dbReference type="AlphaFoldDB" id="A0AAV3Q5B5"/>
<evidence type="ECO:0000313" key="2">
    <source>
        <dbReference type="Proteomes" id="UP001454036"/>
    </source>
</evidence>
<protein>
    <submittedName>
        <fullName evidence="1">Uncharacterized protein</fullName>
    </submittedName>
</protein>
<name>A0AAV3Q5B5_LITER</name>
<dbReference type="Proteomes" id="UP001454036">
    <property type="component" value="Unassembled WGS sequence"/>
</dbReference>
<gene>
    <name evidence="1" type="ORF">LIER_14878</name>
</gene>